<evidence type="ECO:0000313" key="2">
    <source>
        <dbReference type="Proteomes" id="UP000199559"/>
    </source>
</evidence>
<dbReference type="STRING" id="1144750.SAMN05443431_10450"/>
<proteinExistence type="predicted"/>
<dbReference type="EMBL" id="FORM01000004">
    <property type="protein sequence ID" value="SFJ05333.1"/>
    <property type="molecule type" value="Genomic_DNA"/>
</dbReference>
<gene>
    <name evidence="1" type="ORF">SAMN05443431_10450</name>
</gene>
<sequence>MIKIGILISYDYKFVFECIKHIYDYADEIILAYDKNSQTWSGNTFEIDPTFFTEIKEIDPLKKIKFYSDNFYDKSLSAMENDTRERNMLSKFMGPDCWQLQIDADEYFLNFDKVVGFLKQHSFYLKQPDKYPLTIRGKWITLFKKTDNGFLYIENDESFSFGTNQVESYNFARDIDCTVLKSNFYCVHQSWAREEEEIYQKVNNWSHKDDFDQKIFFDFWRKVNETNFHKHTNFHPIYPQEWKKLSFIACDSVADFTEKYGQLNQKKINKKTKLPKKHRNRLLKNLLNIR</sequence>
<accession>A0A1I3N7T6</accession>
<name>A0A1I3N7T6_9FLAO</name>
<evidence type="ECO:0008006" key="3">
    <source>
        <dbReference type="Google" id="ProtNLM"/>
    </source>
</evidence>
<dbReference type="AlphaFoldDB" id="A0A1I3N7T6"/>
<dbReference type="Proteomes" id="UP000199559">
    <property type="component" value="Unassembled WGS sequence"/>
</dbReference>
<organism evidence="1 2">
    <name type="scientific">Olleya namhaensis</name>
    <dbReference type="NCBI Taxonomy" id="1144750"/>
    <lineage>
        <taxon>Bacteria</taxon>
        <taxon>Pseudomonadati</taxon>
        <taxon>Bacteroidota</taxon>
        <taxon>Flavobacteriia</taxon>
        <taxon>Flavobacteriales</taxon>
        <taxon>Flavobacteriaceae</taxon>
    </lineage>
</organism>
<evidence type="ECO:0000313" key="1">
    <source>
        <dbReference type="EMBL" id="SFJ05333.1"/>
    </source>
</evidence>
<keyword evidence="2" id="KW-1185">Reference proteome</keyword>
<protein>
    <recommendedName>
        <fullName evidence="3">Glycosyl transferase family 2</fullName>
    </recommendedName>
</protein>
<dbReference type="RefSeq" id="WP_090839069.1">
    <property type="nucleotide sequence ID" value="NZ_FORM01000004.1"/>
</dbReference>
<reference evidence="2" key="1">
    <citation type="submission" date="2016-10" db="EMBL/GenBank/DDBJ databases">
        <authorList>
            <person name="Varghese N."/>
            <person name="Submissions S."/>
        </authorList>
    </citation>
    <scope>NUCLEOTIDE SEQUENCE [LARGE SCALE GENOMIC DNA]</scope>
    <source>
        <strain evidence="2">DSM 28881</strain>
    </source>
</reference>